<accession>A0A5N7ARS0</accession>
<proteinExistence type="predicted"/>
<keyword evidence="1" id="KW-0812">Transmembrane</keyword>
<organism evidence="2 3">
    <name type="scientific">Aspergillus bertholletiae</name>
    <dbReference type="NCBI Taxonomy" id="1226010"/>
    <lineage>
        <taxon>Eukaryota</taxon>
        <taxon>Fungi</taxon>
        <taxon>Dikarya</taxon>
        <taxon>Ascomycota</taxon>
        <taxon>Pezizomycotina</taxon>
        <taxon>Eurotiomycetes</taxon>
        <taxon>Eurotiomycetidae</taxon>
        <taxon>Eurotiales</taxon>
        <taxon>Aspergillaceae</taxon>
        <taxon>Aspergillus</taxon>
        <taxon>Aspergillus subgen. Circumdati</taxon>
    </lineage>
</organism>
<keyword evidence="3" id="KW-1185">Reference proteome</keyword>
<dbReference type="OrthoDB" id="10557867at2759"/>
<evidence type="ECO:0000313" key="3">
    <source>
        <dbReference type="Proteomes" id="UP000326198"/>
    </source>
</evidence>
<keyword evidence="1" id="KW-1133">Transmembrane helix</keyword>
<reference evidence="2 3" key="1">
    <citation type="submission" date="2019-04" db="EMBL/GenBank/DDBJ databases">
        <title>Friends and foes A comparative genomics studyof 23 Aspergillus species from section Flavi.</title>
        <authorList>
            <consortium name="DOE Joint Genome Institute"/>
            <person name="Kjaerbolling I."/>
            <person name="Vesth T."/>
            <person name="Frisvad J.C."/>
            <person name="Nybo J.L."/>
            <person name="Theobald S."/>
            <person name="Kildgaard S."/>
            <person name="Isbrandt T."/>
            <person name="Kuo A."/>
            <person name="Sato A."/>
            <person name="Lyhne E.K."/>
            <person name="Kogle M.E."/>
            <person name="Wiebenga A."/>
            <person name="Kun R.S."/>
            <person name="Lubbers R.J."/>
            <person name="Makela M.R."/>
            <person name="Barry K."/>
            <person name="Chovatia M."/>
            <person name="Clum A."/>
            <person name="Daum C."/>
            <person name="Haridas S."/>
            <person name="He G."/>
            <person name="LaButti K."/>
            <person name="Lipzen A."/>
            <person name="Mondo S."/>
            <person name="Riley R."/>
            <person name="Salamov A."/>
            <person name="Simmons B.A."/>
            <person name="Magnuson J.K."/>
            <person name="Henrissat B."/>
            <person name="Mortensen U.H."/>
            <person name="Larsen T.O."/>
            <person name="Devries R.P."/>
            <person name="Grigoriev I.V."/>
            <person name="Machida M."/>
            <person name="Baker S.E."/>
            <person name="Andersen M.R."/>
        </authorList>
    </citation>
    <scope>NUCLEOTIDE SEQUENCE [LARGE SCALE GENOMIC DNA]</scope>
    <source>
        <strain evidence="2 3">IBT 29228</strain>
    </source>
</reference>
<feature type="transmembrane region" description="Helical" evidence="1">
    <location>
        <begin position="16"/>
        <end position="35"/>
    </location>
</feature>
<name>A0A5N7ARS0_9EURO</name>
<evidence type="ECO:0000256" key="1">
    <source>
        <dbReference type="SAM" id="Phobius"/>
    </source>
</evidence>
<sequence>MGGLGFFLPALRALDFFLGYPIISNHCVMYSILYFRSASFFSFTLEISHVRLLLGLSLIFCNLVAAFAAKRCEFLCS</sequence>
<protein>
    <submittedName>
        <fullName evidence="2">Uncharacterized protein</fullName>
    </submittedName>
</protein>
<dbReference type="EMBL" id="ML736413">
    <property type="protein sequence ID" value="KAE8371588.1"/>
    <property type="molecule type" value="Genomic_DNA"/>
</dbReference>
<dbReference type="AlphaFoldDB" id="A0A5N7ARS0"/>
<keyword evidence="1" id="KW-0472">Membrane</keyword>
<evidence type="ECO:0000313" key="2">
    <source>
        <dbReference type="EMBL" id="KAE8371588.1"/>
    </source>
</evidence>
<dbReference type="Proteomes" id="UP000326198">
    <property type="component" value="Unassembled WGS sequence"/>
</dbReference>
<feature type="transmembrane region" description="Helical" evidence="1">
    <location>
        <begin position="47"/>
        <end position="69"/>
    </location>
</feature>
<gene>
    <name evidence="2" type="ORF">BDV26DRAFT_275786</name>
</gene>